<comment type="caution">
    <text evidence="2">The sequence shown here is derived from an EMBL/GenBank/DDBJ whole genome shotgun (WGS) entry which is preliminary data.</text>
</comment>
<protein>
    <submittedName>
        <fullName evidence="2">Uncharacterized protein</fullName>
    </submittedName>
</protein>
<gene>
    <name evidence="2" type="ORF">KVG85_14005</name>
</gene>
<evidence type="ECO:0000313" key="2">
    <source>
        <dbReference type="EMBL" id="MBV4547214.1"/>
    </source>
</evidence>
<evidence type="ECO:0000256" key="1">
    <source>
        <dbReference type="SAM" id="MobiDB-lite"/>
    </source>
</evidence>
<keyword evidence="3" id="KW-1185">Reference proteome</keyword>
<dbReference type="EMBL" id="JAHSTX010000001">
    <property type="protein sequence ID" value="MBV4547214.1"/>
    <property type="molecule type" value="Genomic_DNA"/>
</dbReference>
<dbReference type="RefSeq" id="WP_217864160.1">
    <property type="nucleotide sequence ID" value="NZ_JAHSTX010000001.1"/>
</dbReference>
<organism evidence="2 3">
    <name type="scientific">Pseudomonas triticicola</name>
    <dbReference type="NCBI Taxonomy" id="2842345"/>
    <lineage>
        <taxon>Bacteria</taxon>
        <taxon>Pseudomonadati</taxon>
        <taxon>Pseudomonadota</taxon>
        <taxon>Gammaproteobacteria</taxon>
        <taxon>Pseudomonadales</taxon>
        <taxon>Pseudomonadaceae</taxon>
        <taxon>Pseudomonas</taxon>
    </lineage>
</organism>
<name>A0ABS6RMK4_9PSED</name>
<accession>A0ABS6RMK4</accession>
<evidence type="ECO:0000313" key="3">
    <source>
        <dbReference type="Proteomes" id="UP001048763"/>
    </source>
</evidence>
<sequence>MMSTRDEQISQSAPAPTITYPKEASTTGPATLLLGSGIPDALVQVWNLENTHSLGAGLVSAKGRWAFSISGAQAPGQQNIRARQTYAGITSEWSEERGYEVRLRPEIDVPVVVEPIEGAQVDTPLMFSGDVTRAEGFVSIFDLDTGLEIAKAAVGSDRKWQTPAAPSLAVGQYRISAVHNIAGHVSDWGRVRTFAVVAEASEGLFDFARLRAFIQNALRKISSIWR</sequence>
<proteinExistence type="predicted"/>
<reference evidence="2" key="1">
    <citation type="submission" date="2021-06" db="EMBL/GenBank/DDBJ databases">
        <title>Updating the genus Pseudomonas: Description of 43 new species and partition of the Pseudomonas putida group.</title>
        <authorList>
            <person name="Girard L."/>
            <person name="Lood C."/>
            <person name="Vandamme P."/>
            <person name="Rokni-Zadeh H."/>
            <person name="Van Noort V."/>
            <person name="Hofte M."/>
            <person name="Lavigne R."/>
            <person name="De Mot R."/>
        </authorList>
    </citation>
    <scope>NUCLEOTIDE SEQUENCE</scope>
    <source>
        <strain evidence="2">SWRI88</strain>
    </source>
</reference>
<feature type="region of interest" description="Disordered" evidence="1">
    <location>
        <begin position="1"/>
        <end position="24"/>
    </location>
</feature>
<dbReference type="Proteomes" id="UP001048763">
    <property type="component" value="Unassembled WGS sequence"/>
</dbReference>